<reference evidence="1" key="2">
    <citation type="submission" date="2020-06" db="EMBL/GenBank/DDBJ databases">
        <title>Whole Genome Sequence of Bradyrhizobium sp. Strain 323S2.</title>
        <authorList>
            <person name="Bromfield E.S.P."/>
        </authorList>
    </citation>
    <scope>NUCLEOTIDE SEQUENCE [LARGE SCALE GENOMIC DNA]</scope>
    <source>
        <strain evidence="1">323S2</strain>
    </source>
</reference>
<evidence type="ECO:0000313" key="3">
    <source>
        <dbReference type="Proteomes" id="UP000564836"/>
    </source>
</evidence>
<sequence>MKRDVRYPPGSWPMEMPAELAAAFCGEASVDAFLVKVRLGIYSAPASAPHCRDKWHRLKLETDIARRHNLQWSVLPVTEDAADLIA</sequence>
<dbReference type="EMBL" id="CP088278">
    <property type="protein sequence ID" value="UGX89709.1"/>
    <property type="molecule type" value="Genomic_DNA"/>
</dbReference>
<dbReference type="EMBL" id="JACBFH010000004">
    <property type="protein sequence ID" value="NYY96810.1"/>
    <property type="molecule type" value="Genomic_DNA"/>
</dbReference>
<name>A0A7Z0QNZ7_9BRAD</name>
<dbReference type="AlphaFoldDB" id="A0A7Z0QNZ7"/>
<evidence type="ECO:0000313" key="2">
    <source>
        <dbReference type="EMBL" id="UGX89709.1"/>
    </source>
</evidence>
<accession>A0A7Z0QNZ7</accession>
<geneLocation type="plasmid" evidence="2 3">
    <name>pBb323S2a</name>
</geneLocation>
<protein>
    <submittedName>
        <fullName evidence="1">Uncharacterized protein</fullName>
    </submittedName>
</protein>
<dbReference type="RefSeq" id="WP_155258195.1">
    <property type="nucleotide sequence ID" value="NZ_CP049700.1"/>
</dbReference>
<reference evidence="2 3" key="3">
    <citation type="journal article" date="2022" name="Int. J. Syst. Evol. Microbiol.">
        <title>Strains of Bradyrhizobium barranii sp. nov. associated with legumes native to Canada are symbionts of soybeans and belong to different subspecies (subsp. barranii subsp. nov. and subsp. apii subsp. nov.) and symbiovars (sv. glycinearum and sv. septentrionale).</title>
        <authorList>
            <person name="Bromfield E.S.P."/>
            <person name="Cloutier S."/>
            <person name="Wasai-Hara S."/>
            <person name="Minamisawa K."/>
        </authorList>
    </citation>
    <scope>NUCLEOTIDE SEQUENCE [LARGE SCALE GENOMIC DNA]</scope>
    <source>
        <strain evidence="3">323S2</strain>
        <plasmid evidence="2 3">pBb323S2a</plasmid>
    </source>
</reference>
<organism evidence="1">
    <name type="scientific">Bradyrhizobium barranii subsp. barranii</name>
    <dbReference type="NCBI Taxonomy" id="2823807"/>
    <lineage>
        <taxon>Bacteria</taxon>
        <taxon>Pseudomonadati</taxon>
        <taxon>Pseudomonadota</taxon>
        <taxon>Alphaproteobacteria</taxon>
        <taxon>Hyphomicrobiales</taxon>
        <taxon>Nitrobacteraceae</taxon>
        <taxon>Bradyrhizobium</taxon>
        <taxon>Bradyrhizobium barranii</taxon>
    </lineage>
</organism>
<dbReference type="Proteomes" id="UP000564836">
    <property type="component" value="Plasmid pBb323S2a"/>
</dbReference>
<gene>
    <name evidence="2" type="ORF">G6321_00001060</name>
    <name evidence="1" type="ORF">G6321_53955</name>
</gene>
<keyword evidence="2" id="KW-0614">Plasmid</keyword>
<proteinExistence type="predicted"/>
<reference evidence="2 3" key="1">
    <citation type="journal article" date="2017" name="Syst. Appl. Microbiol.">
        <title>Soybeans inoculated with root zone soils of Canadian native legumes harbour diverse and novel Bradyrhizobium spp. that possess agricultural potential.</title>
        <authorList>
            <person name="Bromfield E.S.P."/>
            <person name="Cloutier S."/>
            <person name="Tambong J.T."/>
            <person name="Tran Thi T.V."/>
        </authorList>
    </citation>
    <scope>NUCLEOTIDE SEQUENCE [LARGE SCALE GENOMIC DNA]</scope>
    <source>
        <strain evidence="2 3">323S2</strain>
    </source>
</reference>
<evidence type="ECO:0000313" key="1">
    <source>
        <dbReference type="EMBL" id="NYY96810.1"/>
    </source>
</evidence>